<dbReference type="PANTHER" id="PTHR36221:SF1">
    <property type="entry name" value="DUF742 DOMAIN-CONTAINING PROTEIN"/>
    <property type="match status" value="1"/>
</dbReference>
<accession>A0A2T0K3K3</accession>
<proteinExistence type="predicted"/>
<reference evidence="1 2" key="1">
    <citation type="submission" date="2018-03" db="EMBL/GenBank/DDBJ databases">
        <title>Genomic Encyclopedia of Archaeal and Bacterial Type Strains, Phase II (KMG-II): from individual species to whole genera.</title>
        <authorList>
            <person name="Goeker M."/>
        </authorList>
    </citation>
    <scope>NUCLEOTIDE SEQUENCE [LARGE SCALE GENOMIC DNA]</scope>
    <source>
        <strain evidence="1 2">DSM 43146</strain>
    </source>
</reference>
<organism evidence="1 2">
    <name type="scientific">Actinoplanes italicus</name>
    <dbReference type="NCBI Taxonomy" id="113567"/>
    <lineage>
        <taxon>Bacteria</taxon>
        <taxon>Bacillati</taxon>
        <taxon>Actinomycetota</taxon>
        <taxon>Actinomycetes</taxon>
        <taxon>Micromonosporales</taxon>
        <taxon>Micromonosporaceae</taxon>
        <taxon>Actinoplanes</taxon>
    </lineage>
</organism>
<evidence type="ECO:0000313" key="2">
    <source>
        <dbReference type="Proteomes" id="UP000239415"/>
    </source>
</evidence>
<dbReference type="AlphaFoldDB" id="A0A2T0K3K3"/>
<dbReference type="Pfam" id="PF05331">
    <property type="entry name" value="DUF742"/>
    <property type="match status" value="1"/>
</dbReference>
<dbReference type="Proteomes" id="UP000239415">
    <property type="component" value="Unassembled WGS sequence"/>
</dbReference>
<comment type="caution">
    <text evidence="1">The sequence shown here is derived from an EMBL/GenBank/DDBJ whole genome shotgun (WGS) entry which is preliminary data.</text>
</comment>
<dbReference type="RefSeq" id="WP_106325640.1">
    <property type="nucleotide sequence ID" value="NZ_BOMO01000047.1"/>
</dbReference>
<keyword evidence="2" id="KW-1185">Reference proteome</keyword>
<name>A0A2T0K3K3_9ACTN</name>
<sequence>MTSLGTEHDHWFDDAAGRLIRPYTVSNGRTEPTLRMELLSMVIATGRRPPGQLGPEHAQALGLCGTVTTVAEVAARLRLPAVVAKILLSDLVDWGVVDTRAPDPIADSSNPAVLETILNALQRRL</sequence>
<protein>
    <submittedName>
        <fullName evidence="1">Uncharacterized protein DUF742</fullName>
    </submittedName>
</protein>
<evidence type="ECO:0000313" key="1">
    <source>
        <dbReference type="EMBL" id="PRX17443.1"/>
    </source>
</evidence>
<dbReference type="InterPro" id="IPR007995">
    <property type="entry name" value="DUF742"/>
</dbReference>
<dbReference type="EMBL" id="PVMZ01000016">
    <property type="protein sequence ID" value="PRX17443.1"/>
    <property type="molecule type" value="Genomic_DNA"/>
</dbReference>
<dbReference type="OrthoDB" id="4274007at2"/>
<gene>
    <name evidence="1" type="ORF">CLV67_116219</name>
</gene>
<dbReference type="PANTHER" id="PTHR36221">
    <property type="entry name" value="DUF742 DOMAIN-CONTAINING PROTEIN"/>
    <property type="match status" value="1"/>
</dbReference>